<gene>
    <name evidence="2" type="ORF">C0Q70_20434</name>
</gene>
<evidence type="ECO:0000259" key="1">
    <source>
        <dbReference type="PROSITE" id="PS50835"/>
    </source>
</evidence>
<sequence length="144" mass="16122">MLEAHGHCDPEIRITGHTYVEKSGSIRLICNATGEDHSPDDIDWFLNGQKLITDDANEVYIHKRVSLTDKTIYSSLEIKSADMSDAGIYVCRTSDLQIASARVDVLNGTRISLNLIQTMSKEMEQIRITDMLKIQIERGSTTHG</sequence>
<dbReference type="InterPro" id="IPR036179">
    <property type="entry name" value="Ig-like_dom_sf"/>
</dbReference>
<dbReference type="SUPFAM" id="SSF48726">
    <property type="entry name" value="Immunoglobulin"/>
    <property type="match status" value="1"/>
</dbReference>
<dbReference type="InterPro" id="IPR007110">
    <property type="entry name" value="Ig-like_dom"/>
</dbReference>
<reference evidence="2 3" key="1">
    <citation type="submission" date="2018-04" db="EMBL/GenBank/DDBJ databases">
        <title>The genome of golden apple snail Pomacea canaliculata provides insight into stress tolerance and invasive adaptation.</title>
        <authorList>
            <person name="Liu C."/>
            <person name="Liu B."/>
            <person name="Ren Y."/>
            <person name="Zhang Y."/>
            <person name="Wang H."/>
            <person name="Li S."/>
            <person name="Jiang F."/>
            <person name="Yin L."/>
            <person name="Zhang G."/>
            <person name="Qian W."/>
            <person name="Fan W."/>
        </authorList>
    </citation>
    <scope>NUCLEOTIDE SEQUENCE [LARGE SCALE GENOMIC DNA]</scope>
    <source>
        <strain evidence="2">SZHN2017</strain>
        <tissue evidence="2">Muscle</tissue>
    </source>
</reference>
<dbReference type="PROSITE" id="PS50835">
    <property type="entry name" value="IG_LIKE"/>
    <property type="match status" value="1"/>
</dbReference>
<dbReference type="AlphaFoldDB" id="A0A2T7NFJ8"/>
<comment type="caution">
    <text evidence="2">The sequence shown here is derived from an EMBL/GenBank/DDBJ whole genome shotgun (WGS) entry which is preliminary data.</text>
</comment>
<evidence type="ECO:0000313" key="3">
    <source>
        <dbReference type="Proteomes" id="UP000245119"/>
    </source>
</evidence>
<dbReference type="InterPro" id="IPR003599">
    <property type="entry name" value="Ig_sub"/>
</dbReference>
<protein>
    <recommendedName>
        <fullName evidence="1">Ig-like domain-containing protein</fullName>
    </recommendedName>
</protein>
<feature type="domain" description="Ig-like" evidence="1">
    <location>
        <begin position="10"/>
        <end position="104"/>
    </location>
</feature>
<dbReference type="Proteomes" id="UP000245119">
    <property type="component" value="Linkage Group LG13"/>
</dbReference>
<keyword evidence="3" id="KW-1185">Reference proteome</keyword>
<dbReference type="Gene3D" id="2.60.40.10">
    <property type="entry name" value="Immunoglobulins"/>
    <property type="match status" value="1"/>
</dbReference>
<dbReference type="Pfam" id="PF13927">
    <property type="entry name" value="Ig_3"/>
    <property type="match status" value="1"/>
</dbReference>
<dbReference type="SMART" id="SM00409">
    <property type="entry name" value="IG"/>
    <property type="match status" value="1"/>
</dbReference>
<organism evidence="2 3">
    <name type="scientific">Pomacea canaliculata</name>
    <name type="common">Golden apple snail</name>
    <dbReference type="NCBI Taxonomy" id="400727"/>
    <lineage>
        <taxon>Eukaryota</taxon>
        <taxon>Metazoa</taxon>
        <taxon>Spiralia</taxon>
        <taxon>Lophotrochozoa</taxon>
        <taxon>Mollusca</taxon>
        <taxon>Gastropoda</taxon>
        <taxon>Caenogastropoda</taxon>
        <taxon>Architaenioglossa</taxon>
        <taxon>Ampullarioidea</taxon>
        <taxon>Ampullariidae</taxon>
        <taxon>Pomacea</taxon>
    </lineage>
</organism>
<dbReference type="STRING" id="400727.A0A2T7NFJ8"/>
<evidence type="ECO:0000313" key="2">
    <source>
        <dbReference type="EMBL" id="PVD19940.1"/>
    </source>
</evidence>
<proteinExistence type="predicted"/>
<dbReference type="OrthoDB" id="190835at2759"/>
<dbReference type="InterPro" id="IPR013783">
    <property type="entry name" value="Ig-like_fold"/>
</dbReference>
<dbReference type="EMBL" id="PZQS01000013">
    <property type="protein sequence ID" value="PVD19940.1"/>
    <property type="molecule type" value="Genomic_DNA"/>
</dbReference>
<name>A0A2T7NFJ8_POMCA</name>
<accession>A0A2T7NFJ8</accession>